<evidence type="ECO:0000313" key="13">
    <source>
        <dbReference type="EMBL" id="CAG9789474.1"/>
    </source>
</evidence>
<keyword evidence="9" id="KW-0482">Metalloprotease</keyword>
<dbReference type="AlphaFoldDB" id="A0A9N9WEB8"/>
<sequence length="362" mass="42487">MSAKVVAMIVIFITNFKTCQSKRYDDFSLFSVIPEEVEHLKFLQNLEKQKYIDIIFWRKPLKLYHEVHFIVNPADTNLLVERAKHFKIKINLLQPNLQQAFDDQRIKRYLRLRVETFSWDYYHSLEDIYQWMTDLTLKYQENVEVITIGNSTEGRDILALEVMNGIGKKQVLIEGGIHGNEWISVEFVTYLANQLINNDGSNQQLAALAKNYNWYLIPILNPDGYDYNQKVDRLYRKNRNKYGDGIGVDLNRNFDYSFRKFATSDDPNDENYCGPNPFSEPETKALKSFMDKTLNDLYAYVAIHSYGQKIVIPYSDRVNHVDDYAEMANYGKQAIVKMYKLYGRKYSVGTFYDTMGENKKSL</sequence>
<dbReference type="PRINTS" id="PR00765">
    <property type="entry name" value="CRBOXYPTASEA"/>
</dbReference>
<keyword evidence="5" id="KW-0479">Metal-binding</keyword>
<dbReference type="Gene3D" id="3.30.70.340">
    <property type="entry name" value="Metallocarboxypeptidase-like"/>
    <property type="match status" value="1"/>
</dbReference>
<dbReference type="InterPro" id="IPR000834">
    <property type="entry name" value="Peptidase_M14"/>
</dbReference>
<evidence type="ECO:0000259" key="12">
    <source>
        <dbReference type="SMART" id="SM00631"/>
    </source>
</evidence>
<evidence type="ECO:0000256" key="10">
    <source>
        <dbReference type="ARBA" id="ARBA00023157"/>
    </source>
</evidence>
<dbReference type="OrthoDB" id="3626597at2759"/>
<dbReference type="GO" id="GO:0005615">
    <property type="term" value="C:extracellular space"/>
    <property type="evidence" value="ECO:0007669"/>
    <property type="project" value="TreeGrafter"/>
</dbReference>
<protein>
    <recommendedName>
        <fullName evidence="12">Peptidase M14 domain-containing protein</fullName>
    </recommendedName>
</protein>
<dbReference type="GO" id="GO:0008270">
    <property type="term" value="F:zinc ion binding"/>
    <property type="evidence" value="ECO:0007669"/>
    <property type="project" value="InterPro"/>
</dbReference>
<evidence type="ECO:0000256" key="11">
    <source>
        <dbReference type="SAM" id="SignalP"/>
    </source>
</evidence>
<keyword evidence="10" id="KW-1015">Disulfide bond</keyword>
<evidence type="ECO:0000256" key="5">
    <source>
        <dbReference type="ARBA" id="ARBA00022723"/>
    </source>
</evidence>
<dbReference type="GO" id="GO:0004181">
    <property type="term" value="F:metallocarboxypeptidase activity"/>
    <property type="evidence" value="ECO:0007669"/>
    <property type="project" value="InterPro"/>
</dbReference>
<evidence type="ECO:0000256" key="3">
    <source>
        <dbReference type="ARBA" id="ARBA00022645"/>
    </source>
</evidence>
<feature type="signal peptide" evidence="11">
    <location>
        <begin position="1"/>
        <end position="21"/>
    </location>
</feature>
<dbReference type="SMART" id="SM00631">
    <property type="entry name" value="Zn_pept"/>
    <property type="match status" value="1"/>
</dbReference>
<evidence type="ECO:0000256" key="8">
    <source>
        <dbReference type="ARBA" id="ARBA00022833"/>
    </source>
</evidence>
<evidence type="ECO:0000256" key="6">
    <source>
        <dbReference type="ARBA" id="ARBA00022729"/>
    </source>
</evidence>
<accession>A0A9N9WEB8</accession>
<evidence type="ECO:0000256" key="2">
    <source>
        <dbReference type="ARBA" id="ARBA00005988"/>
    </source>
</evidence>
<evidence type="ECO:0000256" key="4">
    <source>
        <dbReference type="ARBA" id="ARBA00022670"/>
    </source>
</evidence>
<dbReference type="SUPFAM" id="SSF53187">
    <property type="entry name" value="Zn-dependent exopeptidases"/>
    <property type="match status" value="1"/>
</dbReference>
<dbReference type="PANTHER" id="PTHR11705">
    <property type="entry name" value="PROTEASE FAMILY M14 CARBOXYPEPTIDASE A,B"/>
    <property type="match status" value="1"/>
</dbReference>
<dbReference type="PANTHER" id="PTHR11705:SF153">
    <property type="entry name" value="ZINC CARBOXYPEPTIDASE A 1-LIKE PROTEIN"/>
    <property type="match status" value="1"/>
</dbReference>
<dbReference type="SUPFAM" id="SSF54897">
    <property type="entry name" value="Protease propeptides/inhibitors"/>
    <property type="match status" value="1"/>
</dbReference>
<dbReference type="InterPro" id="IPR057246">
    <property type="entry name" value="CARBOXYPEPT_ZN_1"/>
</dbReference>
<dbReference type="Gene3D" id="3.40.630.10">
    <property type="entry name" value="Zn peptidases"/>
    <property type="match status" value="1"/>
</dbReference>
<evidence type="ECO:0000256" key="1">
    <source>
        <dbReference type="ARBA" id="ARBA00001947"/>
    </source>
</evidence>
<keyword evidence="7" id="KW-0378">Hydrolase</keyword>
<dbReference type="Pfam" id="PF02244">
    <property type="entry name" value="Propep_M14"/>
    <property type="match status" value="1"/>
</dbReference>
<feature type="domain" description="Peptidase M14" evidence="12">
    <location>
        <begin position="122"/>
        <end position="361"/>
    </location>
</feature>
<gene>
    <name evidence="13" type="ORF">DIATSA_LOCUS7205</name>
</gene>
<keyword evidence="14" id="KW-1185">Reference proteome</keyword>
<keyword evidence="8" id="KW-0862">Zinc</keyword>
<dbReference type="EMBL" id="OU893333">
    <property type="protein sequence ID" value="CAG9789474.1"/>
    <property type="molecule type" value="Genomic_DNA"/>
</dbReference>
<comment type="similarity">
    <text evidence="2">Belongs to the peptidase M14 family.</text>
</comment>
<keyword evidence="3" id="KW-0121">Carboxypeptidase</keyword>
<dbReference type="GO" id="GO:0006508">
    <property type="term" value="P:proteolysis"/>
    <property type="evidence" value="ECO:0007669"/>
    <property type="project" value="UniProtKB-KW"/>
</dbReference>
<dbReference type="FunFam" id="3.40.630.10:FF:000084">
    <property type="entry name" value="Carboxypeptidase B2"/>
    <property type="match status" value="1"/>
</dbReference>
<organism evidence="13 14">
    <name type="scientific">Diatraea saccharalis</name>
    <name type="common">sugarcane borer</name>
    <dbReference type="NCBI Taxonomy" id="40085"/>
    <lineage>
        <taxon>Eukaryota</taxon>
        <taxon>Metazoa</taxon>
        <taxon>Ecdysozoa</taxon>
        <taxon>Arthropoda</taxon>
        <taxon>Hexapoda</taxon>
        <taxon>Insecta</taxon>
        <taxon>Pterygota</taxon>
        <taxon>Neoptera</taxon>
        <taxon>Endopterygota</taxon>
        <taxon>Lepidoptera</taxon>
        <taxon>Glossata</taxon>
        <taxon>Ditrysia</taxon>
        <taxon>Pyraloidea</taxon>
        <taxon>Crambidae</taxon>
        <taxon>Crambinae</taxon>
        <taxon>Diatraea</taxon>
    </lineage>
</organism>
<dbReference type="InterPro" id="IPR003146">
    <property type="entry name" value="M14A_act_pep"/>
</dbReference>
<evidence type="ECO:0000313" key="14">
    <source>
        <dbReference type="Proteomes" id="UP001153714"/>
    </source>
</evidence>
<keyword evidence="4" id="KW-0645">Protease</keyword>
<dbReference type="Pfam" id="PF00246">
    <property type="entry name" value="Peptidase_M14"/>
    <property type="match status" value="1"/>
</dbReference>
<evidence type="ECO:0000256" key="9">
    <source>
        <dbReference type="ARBA" id="ARBA00023049"/>
    </source>
</evidence>
<feature type="chain" id="PRO_5040402661" description="Peptidase M14 domain-containing protein" evidence="11">
    <location>
        <begin position="22"/>
        <end position="362"/>
    </location>
</feature>
<keyword evidence="6 11" id="KW-0732">Signal</keyword>
<dbReference type="Proteomes" id="UP001153714">
    <property type="component" value="Chromosome 2"/>
</dbReference>
<reference evidence="13" key="2">
    <citation type="submission" date="2022-10" db="EMBL/GenBank/DDBJ databases">
        <authorList>
            <consortium name="ENA_rothamsted_submissions"/>
            <consortium name="culmorum"/>
            <person name="King R."/>
        </authorList>
    </citation>
    <scope>NUCLEOTIDE SEQUENCE</scope>
</reference>
<dbReference type="InterPro" id="IPR036990">
    <property type="entry name" value="M14A-like_propep"/>
</dbReference>
<evidence type="ECO:0000256" key="7">
    <source>
        <dbReference type="ARBA" id="ARBA00022801"/>
    </source>
</evidence>
<proteinExistence type="inferred from homology"/>
<reference evidence="13" key="1">
    <citation type="submission" date="2021-12" db="EMBL/GenBank/DDBJ databases">
        <authorList>
            <person name="King R."/>
        </authorList>
    </citation>
    <scope>NUCLEOTIDE SEQUENCE</scope>
</reference>
<name>A0A9N9WEB8_9NEOP</name>
<comment type="cofactor">
    <cofactor evidence="1">
        <name>Zn(2+)</name>
        <dbReference type="ChEBI" id="CHEBI:29105"/>
    </cofactor>
</comment>
<dbReference type="PROSITE" id="PS00132">
    <property type="entry name" value="CARBOXYPEPT_ZN_1"/>
    <property type="match status" value="1"/>
</dbReference>